<sequence length="278" mass="29870">MGTVLAPIKRYPLIAFFVLAYALTWWVYPLLQVSPLLGLLGLVGPALAATIVVAVSGGRTGLKGLWGRLLRWRVGALWYAVAFGLPAALALAAAGLHLLLGAPTPSRLGELSVLELVIFVLIVGEELGWRGYALPRLLATRSALVASLVLGLLWSAWHLPAFFVPGTPQYGQPIPAFFLFTTAYSVLFAWIYLHTGGSVLIATLFHGAINFFQGYLLGGIHPAREYWLLAFVWSVAALVVVISSGTSLVRKPDETVRGDPEVAHTKTHAGITERGTPP</sequence>
<keyword evidence="2" id="KW-1133">Transmembrane helix</keyword>
<reference evidence="4 5" key="1">
    <citation type="submission" date="2019-10" db="EMBL/GenBank/DDBJ databases">
        <title>Rubrobacter sp nov SCSIO 52915 isolated from a deep-sea sediment in the South China Sea.</title>
        <authorList>
            <person name="Chen R.W."/>
        </authorList>
    </citation>
    <scope>NUCLEOTIDE SEQUENCE [LARGE SCALE GENOMIC DNA]</scope>
    <source>
        <strain evidence="4 5">SCSIO 52915</strain>
    </source>
</reference>
<dbReference type="GO" id="GO:0004175">
    <property type="term" value="F:endopeptidase activity"/>
    <property type="evidence" value="ECO:0007669"/>
    <property type="project" value="UniProtKB-ARBA"/>
</dbReference>
<feature type="transmembrane region" description="Helical" evidence="2">
    <location>
        <begin position="144"/>
        <end position="164"/>
    </location>
</feature>
<dbReference type="KEGG" id="rmar:GBA65_19080"/>
<evidence type="ECO:0000313" key="4">
    <source>
        <dbReference type="EMBL" id="QIN80276.1"/>
    </source>
</evidence>
<name>A0A6G8Q1D0_9ACTN</name>
<accession>A0A6G8Q1D0</accession>
<gene>
    <name evidence="4" type="ORF">GBA65_19080</name>
</gene>
<feature type="transmembrane region" description="Helical" evidence="2">
    <location>
        <begin position="226"/>
        <end position="249"/>
    </location>
</feature>
<dbReference type="PANTHER" id="PTHR35797:SF1">
    <property type="entry name" value="PROTEASE"/>
    <property type="match status" value="1"/>
</dbReference>
<feature type="transmembrane region" description="Helical" evidence="2">
    <location>
        <begin position="37"/>
        <end position="55"/>
    </location>
</feature>
<feature type="transmembrane region" description="Helical" evidence="2">
    <location>
        <begin position="112"/>
        <end position="132"/>
    </location>
</feature>
<feature type="transmembrane region" description="Helical" evidence="2">
    <location>
        <begin position="200"/>
        <end position="220"/>
    </location>
</feature>
<evidence type="ECO:0000256" key="2">
    <source>
        <dbReference type="SAM" id="Phobius"/>
    </source>
</evidence>
<organism evidence="4 5">
    <name type="scientific">Rubrobacter marinus</name>
    <dbReference type="NCBI Taxonomy" id="2653852"/>
    <lineage>
        <taxon>Bacteria</taxon>
        <taxon>Bacillati</taxon>
        <taxon>Actinomycetota</taxon>
        <taxon>Rubrobacteria</taxon>
        <taxon>Rubrobacterales</taxon>
        <taxon>Rubrobacteraceae</taxon>
        <taxon>Rubrobacter</taxon>
    </lineage>
</organism>
<keyword evidence="2" id="KW-0472">Membrane</keyword>
<dbReference type="GO" id="GO:0008237">
    <property type="term" value="F:metallopeptidase activity"/>
    <property type="evidence" value="ECO:0007669"/>
    <property type="project" value="UniProtKB-KW"/>
</dbReference>
<dbReference type="GO" id="GO:0006508">
    <property type="term" value="P:proteolysis"/>
    <property type="evidence" value="ECO:0007669"/>
    <property type="project" value="UniProtKB-KW"/>
</dbReference>
<feature type="transmembrane region" description="Helical" evidence="2">
    <location>
        <begin position="12"/>
        <end position="31"/>
    </location>
</feature>
<proteinExistence type="predicted"/>
<dbReference type="RefSeq" id="WP_166397947.1">
    <property type="nucleotide sequence ID" value="NZ_CP045121.1"/>
</dbReference>
<evidence type="ECO:0000313" key="5">
    <source>
        <dbReference type="Proteomes" id="UP000502706"/>
    </source>
</evidence>
<keyword evidence="4" id="KW-0645">Protease</keyword>
<evidence type="ECO:0000256" key="1">
    <source>
        <dbReference type="SAM" id="MobiDB-lite"/>
    </source>
</evidence>
<keyword evidence="2" id="KW-0812">Transmembrane</keyword>
<keyword evidence="4" id="KW-0378">Hydrolase</keyword>
<keyword evidence="4" id="KW-0482">Metalloprotease</keyword>
<feature type="transmembrane region" description="Helical" evidence="2">
    <location>
        <begin position="176"/>
        <end position="193"/>
    </location>
</feature>
<dbReference type="Pfam" id="PF02517">
    <property type="entry name" value="Rce1-like"/>
    <property type="match status" value="1"/>
</dbReference>
<dbReference type="GO" id="GO:0080120">
    <property type="term" value="P:CAAX-box protein maturation"/>
    <property type="evidence" value="ECO:0007669"/>
    <property type="project" value="UniProtKB-ARBA"/>
</dbReference>
<feature type="domain" description="CAAX prenyl protease 2/Lysostaphin resistance protein A-like" evidence="3">
    <location>
        <begin position="113"/>
        <end position="212"/>
    </location>
</feature>
<dbReference type="InterPro" id="IPR042150">
    <property type="entry name" value="MmRce1-like"/>
</dbReference>
<dbReference type="InterPro" id="IPR003675">
    <property type="entry name" value="Rce1/LyrA-like_dom"/>
</dbReference>
<feature type="region of interest" description="Disordered" evidence="1">
    <location>
        <begin position="255"/>
        <end position="278"/>
    </location>
</feature>
<protein>
    <submittedName>
        <fullName evidence="4">CPBP family intramembrane metalloprotease</fullName>
    </submittedName>
</protein>
<evidence type="ECO:0000259" key="3">
    <source>
        <dbReference type="Pfam" id="PF02517"/>
    </source>
</evidence>
<feature type="transmembrane region" description="Helical" evidence="2">
    <location>
        <begin position="76"/>
        <end position="100"/>
    </location>
</feature>
<dbReference type="PANTHER" id="PTHR35797">
    <property type="entry name" value="PROTEASE-RELATED"/>
    <property type="match status" value="1"/>
</dbReference>
<dbReference type="Proteomes" id="UP000502706">
    <property type="component" value="Chromosome"/>
</dbReference>
<dbReference type="EMBL" id="CP045121">
    <property type="protein sequence ID" value="QIN80276.1"/>
    <property type="molecule type" value="Genomic_DNA"/>
</dbReference>
<dbReference type="AlphaFoldDB" id="A0A6G8Q1D0"/>
<feature type="compositionally biased region" description="Basic and acidic residues" evidence="1">
    <location>
        <begin position="255"/>
        <end position="264"/>
    </location>
</feature>
<keyword evidence="5" id="KW-1185">Reference proteome</keyword>